<dbReference type="SMART" id="SM00729">
    <property type="entry name" value="Elp3"/>
    <property type="match status" value="1"/>
</dbReference>
<comment type="cofactor">
    <cofactor evidence="1">
        <name>[4Fe-4S] cluster</name>
        <dbReference type="ChEBI" id="CHEBI:49883"/>
    </cofactor>
</comment>
<dbReference type="EMBL" id="CP018145">
    <property type="protein sequence ID" value="ASJ53646.1"/>
    <property type="molecule type" value="Genomic_DNA"/>
</dbReference>
<dbReference type="Proteomes" id="UP000197781">
    <property type="component" value="Chromosome"/>
</dbReference>
<feature type="domain" description="B12-binding" evidence="6">
    <location>
        <begin position="1"/>
        <end position="210"/>
    </location>
</feature>
<evidence type="ECO:0000256" key="4">
    <source>
        <dbReference type="ARBA" id="ARBA00023004"/>
    </source>
</evidence>
<dbReference type="GO" id="GO:0046872">
    <property type="term" value="F:metal ion binding"/>
    <property type="evidence" value="ECO:0007669"/>
    <property type="project" value="UniProtKB-KW"/>
</dbReference>
<dbReference type="Gene3D" id="3.80.30.20">
    <property type="entry name" value="tm_1862 like domain"/>
    <property type="match status" value="1"/>
</dbReference>
<dbReference type="GO" id="GO:0005829">
    <property type="term" value="C:cytosol"/>
    <property type="evidence" value="ECO:0007669"/>
    <property type="project" value="TreeGrafter"/>
</dbReference>
<dbReference type="GO" id="GO:0031419">
    <property type="term" value="F:cobalamin binding"/>
    <property type="evidence" value="ECO:0007669"/>
    <property type="project" value="InterPro"/>
</dbReference>
<keyword evidence="2" id="KW-0949">S-adenosyl-L-methionine</keyword>
<dbReference type="SFLD" id="SFLDS00029">
    <property type="entry name" value="Radical_SAM"/>
    <property type="match status" value="1"/>
</dbReference>
<proteinExistence type="predicted"/>
<evidence type="ECO:0000313" key="9">
    <source>
        <dbReference type="Proteomes" id="UP000197781"/>
    </source>
</evidence>
<evidence type="ECO:0000256" key="1">
    <source>
        <dbReference type="ARBA" id="ARBA00001966"/>
    </source>
</evidence>
<evidence type="ECO:0000256" key="5">
    <source>
        <dbReference type="ARBA" id="ARBA00023014"/>
    </source>
</evidence>
<keyword evidence="3" id="KW-0479">Metal-binding</keyword>
<dbReference type="InterPro" id="IPR023984">
    <property type="entry name" value="rSAM_ocin_1"/>
</dbReference>
<dbReference type="Pfam" id="PF04055">
    <property type="entry name" value="Radical_SAM"/>
    <property type="match status" value="1"/>
</dbReference>
<dbReference type="InterPro" id="IPR023404">
    <property type="entry name" value="rSAM_horseshoe"/>
</dbReference>
<name>A0A220MF21_9BACL</name>
<dbReference type="InterPro" id="IPR006158">
    <property type="entry name" value="Cobalamin-bd"/>
</dbReference>
<dbReference type="GO" id="GO:0051536">
    <property type="term" value="F:iron-sulfur cluster binding"/>
    <property type="evidence" value="ECO:0007669"/>
    <property type="project" value="UniProtKB-KW"/>
</dbReference>
<dbReference type="AlphaFoldDB" id="A0A220MF21"/>
<dbReference type="SUPFAM" id="SSF102114">
    <property type="entry name" value="Radical SAM enzymes"/>
    <property type="match status" value="1"/>
</dbReference>
<dbReference type="PROSITE" id="PS51332">
    <property type="entry name" value="B12_BINDING"/>
    <property type="match status" value="1"/>
</dbReference>
<accession>A0A220MF21</accession>
<dbReference type="RefSeq" id="WP_088907442.1">
    <property type="nucleotide sequence ID" value="NZ_CP018145.1"/>
</dbReference>
<sequence length="644" mass="75012">MKIALINMPFGSLYRPSIGLSLLQASLQKNGLVCDTYYLNLLFGSMVTTDLYNYFVEQKNAPEEAFSRDWIFSQSLYGKDNFEDYERYMDQSKFFRSDAKRQEYCERLLSIRDYVEPFLERALADYPWEQYDIIGFTSVFEQNVASLSMAKRLKEKWPNTFIIFGGANCEGEMGQALLESFPFLNAVCSGEGDLSFKNFVDQMVEKKDPRLCRSQGIILQSTYTDEPLMTRSENSPPVHDMDGLPYPNYDDYFTYFEKYGFNGTKPAPRFLFESSRGCWWGAKSHCRFCGLNGANLNYRSKSADRALEELLFLRERYQKYTNKASAVDNIIDMKYFRDFLPKLRDMQLDLDMFYETKANLRKDQVQLFRDAGFHHIQPGIESLITSVLKLMGKGLSMLQNVQLLKWTKEFGVYPYWNFLYGFPGENEEEYQKVVDVIQALTHLDPPGICSPIRLDRFSPYFNHASEHGIVNIRPMFAYHLVYQEQSRETLLKLAYHFEFDYASIQNPASYTQALIREIDSWQKQHSQSEFFSVDLGLHLVLVDLRPIRLENHMLVLTGLEKAIFQFCDSIHSYKGICEYLEKNQISHTQKDVKDILNRFVQQKWMLTESDMYLSLAVPLGNYSPKKQGLERLIEISGGLDSKIS</sequence>
<dbReference type="InterPro" id="IPR007197">
    <property type="entry name" value="rSAM"/>
</dbReference>
<dbReference type="PANTHER" id="PTHR43409">
    <property type="entry name" value="ANAEROBIC MAGNESIUM-PROTOPORPHYRIN IX MONOMETHYL ESTER CYCLASE-RELATED"/>
    <property type="match status" value="1"/>
</dbReference>
<gene>
    <name evidence="8" type="ORF">BP422_08790</name>
</gene>
<evidence type="ECO:0000256" key="2">
    <source>
        <dbReference type="ARBA" id="ARBA00022691"/>
    </source>
</evidence>
<keyword evidence="5" id="KW-0411">Iron-sulfur</keyword>
<dbReference type="InterPro" id="IPR051198">
    <property type="entry name" value="BchE-like"/>
</dbReference>
<dbReference type="InterPro" id="IPR058240">
    <property type="entry name" value="rSAM_sf"/>
</dbReference>
<dbReference type="Gene3D" id="3.40.50.280">
    <property type="entry name" value="Cobalamin-binding domain"/>
    <property type="match status" value="1"/>
</dbReference>
<feature type="domain" description="Radical SAM core" evidence="7">
    <location>
        <begin position="264"/>
        <end position="500"/>
    </location>
</feature>
<evidence type="ECO:0000256" key="3">
    <source>
        <dbReference type="ARBA" id="ARBA00022723"/>
    </source>
</evidence>
<reference evidence="8 9" key="1">
    <citation type="submission" date="2016-11" db="EMBL/GenBank/DDBJ databases">
        <authorList>
            <person name="Jaros S."/>
            <person name="Januszkiewicz K."/>
            <person name="Wedrychowicz H."/>
        </authorList>
    </citation>
    <scope>NUCLEOTIDE SEQUENCE [LARGE SCALE GENOMIC DNA]</scope>
    <source>
        <strain evidence="8 9">NF2</strain>
    </source>
</reference>
<dbReference type="PANTHER" id="PTHR43409:SF7">
    <property type="entry name" value="BLL1977 PROTEIN"/>
    <property type="match status" value="1"/>
</dbReference>
<keyword evidence="4" id="KW-0408">Iron</keyword>
<protein>
    <submittedName>
        <fullName evidence="8">Uncharacterized protein</fullName>
    </submittedName>
</protein>
<dbReference type="InterPro" id="IPR006638">
    <property type="entry name" value="Elp3/MiaA/NifB-like_rSAM"/>
</dbReference>
<organism evidence="8 9">
    <name type="scientific">Brevibacillus formosus</name>
    <dbReference type="NCBI Taxonomy" id="54913"/>
    <lineage>
        <taxon>Bacteria</taxon>
        <taxon>Bacillati</taxon>
        <taxon>Bacillota</taxon>
        <taxon>Bacilli</taxon>
        <taxon>Bacillales</taxon>
        <taxon>Paenibacillaceae</taxon>
        <taxon>Brevibacillus</taxon>
    </lineage>
</organism>
<evidence type="ECO:0000259" key="6">
    <source>
        <dbReference type="PROSITE" id="PS51332"/>
    </source>
</evidence>
<dbReference type="SFLD" id="SFLDF00324">
    <property type="entry name" value="bacteriocin_maturation"/>
    <property type="match status" value="1"/>
</dbReference>
<dbReference type="KEGG" id="bfm:BP422_08790"/>
<dbReference type="GO" id="GO:0003824">
    <property type="term" value="F:catalytic activity"/>
    <property type="evidence" value="ECO:0007669"/>
    <property type="project" value="InterPro"/>
</dbReference>
<dbReference type="NCBIfam" id="TIGR03975">
    <property type="entry name" value="rSAM_ocin_1"/>
    <property type="match status" value="1"/>
</dbReference>
<evidence type="ECO:0000259" key="7">
    <source>
        <dbReference type="PROSITE" id="PS51918"/>
    </source>
</evidence>
<evidence type="ECO:0000313" key="8">
    <source>
        <dbReference type="EMBL" id="ASJ53646.1"/>
    </source>
</evidence>
<dbReference type="SFLD" id="SFLDG01082">
    <property type="entry name" value="B12-binding_domain_containing"/>
    <property type="match status" value="1"/>
</dbReference>
<dbReference type="PROSITE" id="PS51918">
    <property type="entry name" value="RADICAL_SAM"/>
    <property type="match status" value="1"/>
</dbReference>